<dbReference type="GO" id="GO:0048471">
    <property type="term" value="C:perinuclear region of cytoplasm"/>
    <property type="evidence" value="ECO:0007669"/>
    <property type="project" value="EnsemblFungi"/>
</dbReference>
<evidence type="ECO:0000256" key="1">
    <source>
        <dbReference type="ARBA" id="ARBA00022737"/>
    </source>
</evidence>
<dbReference type="Pfam" id="PF00076">
    <property type="entry name" value="RRM_1"/>
    <property type="match status" value="2"/>
</dbReference>
<dbReference type="GeneID" id="30027605"/>
<dbReference type="GO" id="GO:0005829">
    <property type="term" value="C:cytosol"/>
    <property type="evidence" value="ECO:0007669"/>
    <property type="project" value="TreeGrafter"/>
</dbReference>
<dbReference type="EMBL" id="LXTC01000004">
    <property type="protein sequence ID" value="OBA20413.1"/>
    <property type="molecule type" value="Genomic_DNA"/>
</dbReference>
<evidence type="ECO:0000256" key="2">
    <source>
        <dbReference type="ARBA" id="ARBA00022884"/>
    </source>
</evidence>
<feature type="domain" description="RRM" evidence="4">
    <location>
        <begin position="318"/>
        <end position="390"/>
    </location>
</feature>
<dbReference type="SUPFAM" id="SSF54928">
    <property type="entry name" value="RNA-binding domain, RBD"/>
    <property type="match status" value="3"/>
</dbReference>
<dbReference type="InterPro" id="IPR050825">
    <property type="entry name" value="RBM42_RBP45_47-like"/>
</dbReference>
<dbReference type="Proteomes" id="UP000092555">
    <property type="component" value="Unassembled WGS sequence"/>
</dbReference>
<dbReference type="STRING" id="869754.A0A1A0H956"/>
<keyword evidence="1" id="KW-0677">Repeat</keyword>
<dbReference type="GO" id="GO:0003729">
    <property type="term" value="F:mRNA binding"/>
    <property type="evidence" value="ECO:0007669"/>
    <property type="project" value="EnsemblFungi"/>
</dbReference>
<dbReference type="PROSITE" id="PS50102">
    <property type="entry name" value="RRM"/>
    <property type="match status" value="3"/>
</dbReference>
<gene>
    <name evidence="5" type="ORF">METBIDRAFT_16170</name>
</gene>
<proteinExistence type="predicted"/>
<dbReference type="GO" id="GO:0061158">
    <property type="term" value="P:3'-UTR-mediated mRNA destabilization"/>
    <property type="evidence" value="ECO:0007669"/>
    <property type="project" value="EnsemblFungi"/>
</dbReference>
<feature type="domain" description="RRM" evidence="4">
    <location>
        <begin position="49"/>
        <end position="153"/>
    </location>
</feature>
<dbReference type="GO" id="GO:0000932">
    <property type="term" value="C:P-body"/>
    <property type="evidence" value="ECO:0007669"/>
    <property type="project" value="EnsemblFungi"/>
</dbReference>
<keyword evidence="2 3" id="KW-0694">RNA-binding</keyword>
<organism evidence="5 6">
    <name type="scientific">Metschnikowia bicuspidata var. bicuspidata NRRL YB-4993</name>
    <dbReference type="NCBI Taxonomy" id="869754"/>
    <lineage>
        <taxon>Eukaryota</taxon>
        <taxon>Fungi</taxon>
        <taxon>Dikarya</taxon>
        <taxon>Ascomycota</taxon>
        <taxon>Saccharomycotina</taxon>
        <taxon>Pichiomycetes</taxon>
        <taxon>Metschnikowiaceae</taxon>
        <taxon>Metschnikowia</taxon>
    </lineage>
</organism>
<dbReference type="GO" id="GO:0010494">
    <property type="term" value="C:cytoplasmic stress granule"/>
    <property type="evidence" value="ECO:0007669"/>
    <property type="project" value="EnsemblFungi"/>
</dbReference>
<dbReference type="AlphaFoldDB" id="A0A1A0H956"/>
<dbReference type="SMART" id="SM00360">
    <property type="entry name" value="RRM"/>
    <property type="match status" value="3"/>
</dbReference>
<accession>A0A1A0H956</accession>
<dbReference type="RefSeq" id="XP_018710935.1">
    <property type="nucleotide sequence ID" value="XM_018854629.1"/>
</dbReference>
<feature type="domain" description="RRM" evidence="4">
    <location>
        <begin position="166"/>
        <end position="246"/>
    </location>
</feature>
<name>A0A1A0H956_9ASCO</name>
<dbReference type="Gene3D" id="3.30.70.330">
    <property type="match status" value="3"/>
</dbReference>
<dbReference type="OrthoDB" id="446113at2759"/>
<dbReference type="InterPro" id="IPR000504">
    <property type="entry name" value="RRM_dom"/>
</dbReference>
<dbReference type="PANTHER" id="PTHR47640:SF10">
    <property type="entry name" value="TRNA SELENOCYSTEINE 1-ASSOCIATED PROTEIN 1-RELATED"/>
    <property type="match status" value="1"/>
</dbReference>
<evidence type="ECO:0000313" key="6">
    <source>
        <dbReference type="Proteomes" id="UP000092555"/>
    </source>
</evidence>
<sequence>SRTASHQHQHEQELLLRFAVPSPPVATKQLTLAAGHDAAGTGPAAETPRTLWMGDLDPWLDEAAIVALWWHVLGQHVGVKVIRPRSARQGGATSAPPAHAGYCFVEFPLFEAAQQALGLNGQMLPDMAMPSQREFPDNPDNQKKYFRLNWAAGATLLAPLVELPEYSLFVGDLSAATTEAHLLLFFQKLFPNSIRTVRVMTDPVSGKSRCFGFVRFSDEHERQRALVEMNGAWFGGRPLRVANATPRAAPLLRRMLPDPRLAYAVPGPYAGVPDLPQGELMYMPPAQQGASSPMQGYYAAPMMGNEGPHAPYVDSGNTTVFVGGLLAEVSDQTLYTLFKPFGAIVQIKLPPGKNCGFVRYSSREEAQNAINSMEGFVIGGRRVRLGWGRIGPSNKKFQQHQQHQQQMAQMQMQAAMSLAYDPSSVYAAAGYPPMPGVPVGPPGMYHYLP</sequence>
<evidence type="ECO:0000256" key="3">
    <source>
        <dbReference type="PROSITE-ProRule" id="PRU00176"/>
    </source>
</evidence>
<comment type="caution">
    <text evidence="5">The sequence shown here is derived from an EMBL/GenBank/DDBJ whole genome shotgun (WGS) entry which is preliminary data.</text>
</comment>
<keyword evidence="6" id="KW-1185">Reference proteome</keyword>
<dbReference type="InterPro" id="IPR035979">
    <property type="entry name" value="RBD_domain_sf"/>
</dbReference>
<protein>
    <submittedName>
        <fullName evidence="5">RNA-binding domain-containing protein</fullName>
    </submittedName>
</protein>
<feature type="non-terminal residue" evidence="5">
    <location>
        <position position="1"/>
    </location>
</feature>
<dbReference type="GO" id="GO:0007005">
    <property type="term" value="P:mitochondrion organization"/>
    <property type="evidence" value="ECO:0007669"/>
    <property type="project" value="EnsemblFungi"/>
</dbReference>
<reference evidence="5 6" key="1">
    <citation type="submission" date="2016-05" db="EMBL/GenBank/DDBJ databases">
        <title>Comparative genomics of biotechnologically important yeasts.</title>
        <authorList>
            <consortium name="DOE Joint Genome Institute"/>
            <person name="Riley R."/>
            <person name="Haridas S."/>
            <person name="Wolfe K.H."/>
            <person name="Lopes M.R."/>
            <person name="Hittinger C.T."/>
            <person name="Goker M."/>
            <person name="Salamov A."/>
            <person name="Wisecaver J."/>
            <person name="Long T.M."/>
            <person name="Aerts A.L."/>
            <person name="Barry K."/>
            <person name="Choi C."/>
            <person name="Clum A."/>
            <person name="Coughlan A.Y."/>
            <person name="Deshpande S."/>
            <person name="Douglass A.P."/>
            <person name="Hanson S.J."/>
            <person name="Klenk H.-P."/>
            <person name="LaButti K."/>
            <person name="Lapidus A."/>
            <person name="Lindquist E."/>
            <person name="Lipzen A."/>
            <person name="Meier-kolthoff J.P."/>
            <person name="Ohm R.A."/>
            <person name="Otillar R.P."/>
            <person name="Pangilinan J."/>
            <person name="Peng Y."/>
            <person name="Rokas A."/>
            <person name="Rosa C.A."/>
            <person name="Scheuner C."/>
            <person name="Sibirny A.A."/>
            <person name="Slot J.C."/>
            <person name="Stielow J.B."/>
            <person name="Sun H."/>
            <person name="Kurtzman C.P."/>
            <person name="Blackwell M."/>
            <person name="Grigoriev I.V."/>
            <person name="Jeffries T.W."/>
        </authorList>
    </citation>
    <scope>NUCLEOTIDE SEQUENCE [LARGE SCALE GENOMIC DNA]</scope>
    <source>
        <strain evidence="5 6">NRRL YB-4993</strain>
    </source>
</reference>
<dbReference type="InterPro" id="IPR012677">
    <property type="entry name" value="Nucleotide-bd_a/b_plait_sf"/>
</dbReference>
<feature type="non-terminal residue" evidence="5">
    <location>
        <position position="449"/>
    </location>
</feature>
<evidence type="ECO:0000259" key="4">
    <source>
        <dbReference type="PROSITE" id="PS50102"/>
    </source>
</evidence>
<dbReference type="PANTHER" id="PTHR47640">
    <property type="entry name" value="TRNA SELENOCYSTEINE 1-ASSOCIATED PROTEIN 1-RELATED-RELATED"/>
    <property type="match status" value="1"/>
</dbReference>
<evidence type="ECO:0000313" key="5">
    <source>
        <dbReference type="EMBL" id="OBA20413.1"/>
    </source>
</evidence>